<evidence type="ECO:0000256" key="2">
    <source>
        <dbReference type="ARBA" id="ARBA00023015"/>
    </source>
</evidence>
<evidence type="ECO:0000256" key="1">
    <source>
        <dbReference type="ARBA" id="ARBA00009437"/>
    </source>
</evidence>
<dbReference type="InterPro" id="IPR005119">
    <property type="entry name" value="LysR_subst-bd"/>
</dbReference>
<dbReference type="Proteomes" id="UP000254889">
    <property type="component" value="Chromosome"/>
</dbReference>
<dbReference type="InterPro" id="IPR036388">
    <property type="entry name" value="WH-like_DNA-bd_sf"/>
</dbReference>
<name>A0A346A152_9HYPH</name>
<sequence length="325" mass="35724">MNSSTAPISIWLYDEAMESRRYRQLVSRLKLRHLRLVEAVAEAGGVSAAAEVLKITQPAVSKGLREVEEIIGMPLFERGPQGLSLTATGQIVLARGKVIQSELRQVSDEIEALSTGISGIMSIGTALVSRPKLIPRALNLMRERTSAAAVRLIDGTEETLLDWLREGTLDLMVGRLPPTDRDDEFVREVLCNVPIVVVAGKHHPLAARADVSYLDLAKVDWIFPPPRSFVHAAIMQVFVQNGLPRPKQYVECLSYLTVRSLLTENAMVAALPQSVTERDEETGAIVRLPVALPHVSLPVGIIMRADRSITPSLKLLVECLRMAAY</sequence>
<dbReference type="Pfam" id="PF00126">
    <property type="entry name" value="HTH_1"/>
    <property type="match status" value="1"/>
</dbReference>
<dbReference type="InterPro" id="IPR050950">
    <property type="entry name" value="HTH-type_LysR_regulators"/>
</dbReference>
<dbReference type="GO" id="GO:0003700">
    <property type="term" value="F:DNA-binding transcription factor activity"/>
    <property type="evidence" value="ECO:0007669"/>
    <property type="project" value="InterPro"/>
</dbReference>
<dbReference type="PANTHER" id="PTHR30419">
    <property type="entry name" value="HTH-TYPE TRANSCRIPTIONAL REGULATOR YBHD"/>
    <property type="match status" value="1"/>
</dbReference>
<dbReference type="OrthoDB" id="7809623at2"/>
<dbReference type="GO" id="GO:0003677">
    <property type="term" value="F:DNA binding"/>
    <property type="evidence" value="ECO:0007669"/>
    <property type="project" value="UniProtKB-KW"/>
</dbReference>
<keyword evidence="2" id="KW-0805">Transcription regulation</keyword>
<dbReference type="Gene3D" id="3.40.190.10">
    <property type="entry name" value="Periplasmic binding protein-like II"/>
    <property type="match status" value="2"/>
</dbReference>
<evidence type="ECO:0000256" key="3">
    <source>
        <dbReference type="ARBA" id="ARBA00023125"/>
    </source>
</evidence>
<feature type="domain" description="HTH lysR-type" evidence="5">
    <location>
        <begin position="29"/>
        <end position="86"/>
    </location>
</feature>
<dbReference type="Pfam" id="PF03466">
    <property type="entry name" value="LysR_substrate"/>
    <property type="match status" value="1"/>
</dbReference>
<dbReference type="Gene3D" id="1.10.10.10">
    <property type="entry name" value="Winged helix-like DNA-binding domain superfamily/Winged helix DNA-binding domain"/>
    <property type="match status" value="1"/>
</dbReference>
<evidence type="ECO:0000256" key="4">
    <source>
        <dbReference type="ARBA" id="ARBA00023163"/>
    </source>
</evidence>
<dbReference type="PROSITE" id="PS50931">
    <property type="entry name" value="HTH_LYSR"/>
    <property type="match status" value="1"/>
</dbReference>
<keyword evidence="7" id="KW-1185">Reference proteome</keyword>
<dbReference type="PRINTS" id="PR00039">
    <property type="entry name" value="HTHLYSR"/>
</dbReference>
<reference evidence="6 7" key="1">
    <citation type="submission" date="2018-07" db="EMBL/GenBank/DDBJ databases">
        <authorList>
            <person name="Quirk P.G."/>
            <person name="Krulwich T.A."/>
        </authorList>
    </citation>
    <scope>NUCLEOTIDE SEQUENCE [LARGE SCALE GENOMIC DNA]</scope>
    <source>
        <strain evidence="6 7">CC-BB4</strain>
    </source>
</reference>
<dbReference type="EMBL" id="CP031417">
    <property type="protein sequence ID" value="AXK82899.1"/>
    <property type="molecule type" value="Genomic_DNA"/>
</dbReference>
<evidence type="ECO:0000313" key="7">
    <source>
        <dbReference type="Proteomes" id="UP000254889"/>
    </source>
</evidence>
<gene>
    <name evidence="6" type="ORF">DW352_21675</name>
</gene>
<evidence type="ECO:0000259" key="5">
    <source>
        <dbReference type="PROSITE" id="PS50931"/>
    </source>
</evidence>
<dbReference type="PANTHER" id="PTHR30419:SF8">
    <property type="entry name" value="NITROGEN ASSIMILATION TRANSCRIPTIONAL ACTIVATOR-RELATED"/>
    <property type="match status" value="1"/>
</dbReference>
<dbReference type="InterPro" id="IPR000847">
    <property type="entry name" value="LysR_HTH_N"/>
</dbReference>
<organism evidence="6 7">
    <name type="scientific">Pseudolabrys taiwanensis</name>
    <dbReference type="NCBI Taxonomy" id="331696"/>
    <lineage>
        <taxon>Bacteria</taxon>
        <taxon>Pseudomonadati</taxon>
        <taxon>Pseudomonadota</taxon>
        <taxon>Alphaproteobacteria</taxon>
        <taxon>Hyphomicrobiales</taxon>
        <taxon>Xanthobacteraceae</taxon>
        <taxon>Pseudolabrys</taxon>
    </lineage>
</organism>
<dbReference type="GO" id="GO:0005829">
    <property type="term" value="C:cytosol"/>
    <property type="evidence" value="ECO:0007669"/>
    <property type="project" value="TreeGrafter"/>
</dbReference>
<proteinExistence type="inferred from homology"/>
<accession>A0A346A152</accession>
<dbReference type="SUPFAM" id="SSF46785">
    <property type="entry name" value="Winged helix' DNA-binding domain"/>
    <property type="match status" value="1"/>
</dbReference>
<dbReference type="AlphaFoldDB" id="A0A346A152"/>
<keyword evidence="4" id="KW-0804">Transcription</keyword>
<comment type="similarity">
    <text evidence="1">Belongs to the LysR transcriptional regulatory family.</text>
</comment>
<protein>
    <submittedName>
        <fullName evidence="6">LysR family transcriptional regulator</fullName>
    </submittedName>
</protein>
<dbReference type="SUPFAM" id="SSF53850">
    <property type="entry name" value="Periplasmic binding protein-like II"/>
    <property type="match status" value="1"/>
</dbReference>
<dbReference type="KEGG" id="ptaw:DW352_21675"/>
<keyword evidence="3" id="KW-0238">DNA-binding</keyword>
<evidence type="ECO:0000313" key="6">
    <source>
        <dbReference type="EMBL" id="AXK82899.1"/>
    </source>
</evidence>
<dbReference type="InterPro" id="IPR036390">
    <property type="entry name" value="WH_DNA-bd_sf"/>
</dbReference>